<keyword evidence="2" id="KW-1185">Reference proteome</keyword>
<dbReference type="EMBL" id="PZQS01000012">
    <property type="protein sequence ID" value="PVD20525.1"/>
    <property type="molecule type" value="Genomic_DNA"/>
</dbReference>
<comment type="caution">
    <text evidence="1">The sequence shown here is derived from an EMBL/GenBank/DDBJ whole genome shotgun (WGS) entry which is preliminary data.</text>
</comment>
<gene>
    <name evidence="1" type="ORF">C0Q70_18681</name>
</gene>
<accession>A0A2T7NH97</accession>
<name>A0A2T7NH97_POMCA</name>
<dbReference type="AlphaFoldDB" id="A0A2T7NH97"/>
<protein>
    <submittedName>
        <fullName evidence="1">Uncharacterized protein</fullName>
    </submittedName>
</protein>
<dbReference type="Proteomes" id="UP000245119">
    <property type="component" value="Linkage Group LG12"/>
</dbReference>
<reference evidence="1 2" key="1">
    <citation type="submission" date="2018-04" db="EMBL/GenBank/DDBJ databases">
        <title>The genome of golden apple snail Pomacea canaliculata provides insight into stress tolerance and invasive adaptation.</title>
        <authorList>
            <person name="Liu C."/>
            <person name="Liu B."/>
            <person name="Ren Y."/>
            <person name="Zhang Y."/>
            <person name="Wang H."/>
            <person name="Li S."/>
            <person name="Jiang F."/>
            <person name="Yin L."/>
            <person name="Zhang G."/>
            <person name="Qian W."/>
            <person name="Fan W."/>
        </authorList>
    </citation>
    <scope>NUCLEOTIDE SEQUENCE [LARGE SCALE GENOMIC DNA]</scope>
    <source>
        <strain evidence="1">SZHN2017</strain>
        <tissue evidence="1">Muscle</tissue>
    </source>
</reference>
<organism evidence="1 2">
    <name type="scientific">Pomacea canaliculata</name>
    <name type="common">Golden apple snail</name>
    <dbReference type="NCBI Taxonomy" id="400727"/>
    <lineage>
        <taxon>Eukaryota</taxon>
        <taxon>Metazoa</taxon>
        <taxon>Spiralia</taxon>
        <taxon>Lophotrochozoa</taxon>
        <taxon>Mollusca</taxon>
        <taxon>Gastropoda</taxon>
        <taxon>Caenogastropoda</taxon>
        <taxon>Architaenioglossa</taxon>
        <taxon>Ampullarioidea</taxon>
        <taxon>Ampullariidae</taxon>
        <taxon>Pomacea</taxon>
    </lineage>
</organism>
<evidence type="ECO:0000313" key="1">
    <source>
        <dbReference type="EMBL" id="PVD20525.1"/>
    </source>
</evidence>
<sequence>MLGIGGAILNRIRSYISNRVRPALATWWPLDKTNPHRRAGQAISSREKGSWLPNEFTLAPSASV</sequence>
<proteinExistence type="predicted"/>
<evidence type="ECO:0000313" key="2">
    <source>
        <dbReference type="Proteomes" id="UP000245119"/>
    </source>
</evidence>